<protein>
    <submittedName>
        <fullName evidence="1">Uncharacterized protein</fullName>
    </submittedName>
</protein>
<name>R7YM74_CONA1</name>
<proteinExistence type="predicted"/>
<evidence type="ECO:0000313" key="2">
    <source>
        <dbReference type="Proteomes" id="UP000016924"/>
    </source>
</evidence>
<keyword evidence="2" id="KW-1185">Reference proteome</keyword>
<sequence>MFYCNGQSIIPWDRALPEGTEEYRVCSMYYDRGTFYAINYDATKYQVGDGDDGDGPACPEHGGHNSPHYMDWFCLGFRDAGEAPDRCRLSSATVPIGQHTLCAHLSREHWPGQLFSEIYHADDQSQKGGLVGELPIILALVAFSIHPQLLQYALISQFCNGVWTLDPDQQHGRFARRGMVVTVWCAPSSSRAALEAYELGGYGCMFH</sequence>
<organism evidence="1 2">
    <name type="scientific">Coniosporium apollinis (strain CBS 100218)</name>
    <name type="common">Rock-inhabiting black yeast</name>
    <dbReference type="NCBI Taxonomy" id="1168221"/>
    <lineage>
        <taxon>Eukaryota</taxon>
        <taxon>Fungi</taxon>
        <taxon>Dikarya</taxon>
        <taxon>Ascomycota</taxon>
        <taxon>Pezizomycotina</taxon>
        <taxon>Dothideomycetes</taxon>
        <taxon>Dothideomycetes incertae sedis</taxon>
        <taxon>Coniosporium</taxon>
    </lineage>
</organism>
<dbReference type="eggNOG" id="ENOG502T05Q">
    <property type="taxonomic scope" value="Eukaryota"/>
</dbReference>
<accession>R7YM74</accession>
<reference evidence="2" key="1">
    <citation type="submission" date="2012-06" db="EMBL/GenBank/DDBJ databases">
        <title>The genome sequence of Coniosporium apollinis CBS 100218.</title>
        <authorList>
            <consortium name="The Broad Institute Genome Sequencing Platform"/>
            <person name="Cuomo C."/>
            <person name="Gorbushina A."/>
            <person name="Noack S."/>
            <person name="Walker B."/>
            <person name="Young S.K."/>
            <person name="Zeng Q."/>
            <person name="Gargeya S."/>
            <person name="Fitzgerald M."/>
            <person name="Haas B."/>
            <person name="Abouelleil A."/>
            <person name="Alvarado L."/>
            <person name="Arachchi H.M."/>
            <person name="Berlin A.M."/>
            <person name="Chapman S.B."/>
            <person name="Goldberg J."/>
            <person name="Griggs A."/>
            <person name="Gujja S."/>
            <person name="Hansen M."/>
            <person name="Howarth C."/>
            <person name="Imamovic A."/>
            <person name="Larimer J."/>
            <person name="McCowan C."/>
            <person name="Montmayeur A."/>
            <person name="Murphy C."/>
            <person name="Neiman D."/>
            <person name="Pearson M."/>
            <person name="Priest M."/>
            <person name="Roberts A."/>
            <person name="Saif S."/>
            <person name="Shea T."/>
            <person name="Sisk P."/>
            <person name="Sykes S."/>
            <person name="Wortman J."/>
            <person name="Nusbaum C."/>
            <person name="Birren B."/>
        </authorList>
    </citation>
    <scope>NUCLEOTIDE SEQUENCE [LARGE SCALE GENOMIC DNA]</scope>
    <source>
        <strain evidence="2">CBS 100218</strain>
    </source>
</reference>
<dbReference type="EMBL" id="JH767561">
    <property type="protein sequence ID" value="EON63010.1"/>
    <property type="molecule type" value="Genomic_DNA"/>
</dbReference>
<dbReference type="STRING" id="1168221.R7YM74"/>
<gene>
    <name evidence="1" type="ORF">W97_02236</name>
</gene>
<dbReference type="HOGENOM" id="CLU_1326301_0_0_1"/>
<dbReference type="OrthoDB" id="5243686at2759"/>
<dbReference type="AlphaFoldDB" id="R7YM74"/>
<dbReference type="GeneID" id="19899547"/>
<dbReference type="RefSeq" id="XP_007778327.1">
    <property type="nucleotide sequence ID" value="XM_007780137.1"/>
</dbReference>
<evidence type="ECO:0000313" key="1">
    <source>
        <dbReference type="EMBL" id="EON63010.1"/>
    </source>
</evidence>
<dbReference type="Proteomes" id="UP000016924">
    <property type="component" value="Unassembled WGS sequence"/>
</dbReference>